<reference evidence="1" key="1">
    <citation type="submission" date="2021-03" db="EMBL/GenBank/DDBJ databases">
        <title>Draft genome sequence of rust myrtle Austropuccinia psidii MF-1, a brazilian biotype.</title>
        <authorList>
            <person name="Quecine M.C."/>
            <person name="Pachon D.M.R."/>
            <person name="Bonatelli M.L."/>
            <person name="Correr F.H."/>
            <person name="Franceschini L.M."/>
            <person name="Leite T.F."/>
            <person name="Margarido G.R.A."/>
            <person name="Almeida C.A."/>
            <person name="Ferrarezi J.A."/>
            <person name="Labate C.A."/>
        </authorList>
    </citation>
    <scope>NUCLEOTIDE SEQUENCE</scope>
    <source>
        <strain evidence="1">MF-1</strain>
    </source>
</reference>
<protein>
    <submittedName>
        <fullName evidence="1">Uncharacterized protein</fullName>
    </submittedName>
</protein>
<gene>
    <name evidence="1" type="ORF">O181_083782</name>
</gene>
<comment type="caution">
    <text evidence="1">The sequence shown here is derived from an EMBL/GenBank/DDBJ whole genome shotgun (WGS) entry which is preliminary data.</text>
</comment>
<name>A0A9Q3FV21_9BASI</name>
<accession>A0A9Q3FV21</accession>
<proteinExistence type="predicted"/>
<dbReference type="EMBL" id="AVOT02048876">
    <property type="protein sequence ID" value="MBW0544067.1"/>
    <property type="molecule type" value="Genomic_DNA"/>
</dbReference>
<keyword evidence="2" id="KW-1185">Reference proteome</keyword>
<sequence>MTTRRVSQYSIKSDGGGLRARIIAKKGKIKGKIPIGTEYIQGSAISQREVHKRPIIYEPELELSMSNSKRYKSHSECSNTHLREPVKAVLHDVQGKRLGNVATNPPRSDELLEYPETVPQRGLKSDILQWMKSTMI</sequence>
<evidence type="ECO:0000313" key="2">
    <source>
        <dbReference type="Proteomes" id="UP000765509"/>
    </source>
</evidence>
<dbReference type="AlphaFoldDB" id="A0A9Q3FV21"/>
<evidence type="ECO:0000313" key="1">
    <source>
        <dbReference type="EMBL" id="MBW0544067.1"/>
    </source>
</evidence>
<dbReference type="Proteomes" id="UP000765509">
    <property type="component" value="Unassembled WGS sequence"/>
</dbReference>
<organism evidence="1 2">
    <name type="scientific">Austropuccinia psidii MF-1</name>
    <dbReference type="NCBI Taxonomy" id="1389203"/>
    <lineage>
        <taxon>Eukaryota</taxon>
        <taxon>Fungi</taxon>
        <taxon>Dikarya</taxon>
        <taxon>Basidiomycota</taxon>
        <taxon>Pucciniomycotina</taxon>
        <taxon>Pucciniomycetes</taxon>
        <taxon>Pucciniales</taxon>
        <taxon>Sphaerophragmiaceae</taxon>
        <taxon>Austropuccinia</taxon>
    </lineage>
</organism>